<name>A0ACC2KV30_PERAE</name>
<proteinExistence type="predicted"/>
<evidence type="ECO:0000313" key="2">
    <source>
        <dbReference type="Proteomes" id="UP001234297"/>
    </source>
</evidence>
<organism evidence="1 2">
    <name type="scientific">Persea americana</name>
    <name type="common">Avocado</name>
    <dbReference type="NCBI Taxonomy" id="3435"/>
    <lineage>
        <taxon>Eukaryota</taxon>
        <taxon>Viridiplantae</taxon>
        <taxon>Streptophyta</taxon>
        <taxon>Embryophyta</taxon>
        <taxon>Tracheophyta</taxon>
        <taxon>Spermatophyta</taxon>
        <taxon>Magnoliopsida</taxon>
        <taxon>Magnoliidae</taxon>
        <taxon>Laurales</taxon>
        <taxon>Lauraceae</taxon>
        <taxon>Persea</taxon>
    </lineage>
</organism>
<keyword evidence="2" id="KW-1185">Reference proteome</keyword>
<reference evidence="1 2" key="1">
    <citation type="journal article" date="2022" name="Hortic Res">
        <title>A haplotype resolved chromosomal level avocado genome allows analysis of novel avocado genes.</title>
        <authorList>
            <person name="Nath O."/>
            <person name="Fletcher S.J."/>
            <person name="Hayward A."/>
            <person name="Shaw L.M."/>
            <person name="Masouleh A.K."/>
            <person name="Furtado A."/>
            <person name="Henry R.J."/>
            <person name="Mitter N."/>
        </authorList>
    </citation>
    <scope>NUCLEOTIDE SEQUENCE [LARGE SCALE GENOMIC DNA]</scope>
    <source>
        <strain evidence="2">cv. Hass</strain>
    </source>
</reference>
<sequence>MPLSFCKEDVNLMSDMGRESHRFSISWSQMGERCTPSMGFNCKAGNSSVEPYIVGHYTLLAHASAALSLRAEHTASETLYVLSASSSDDSYSADAESKATMYEDL</sequence>
<evidence type="ECO:0000313" key="1">
    <source>
        <dbReference type="EMBL" id="KAJ8624853.1"/>
    </source>
</evidence>
<dbReference type="EMBL" id="CM056819">
    <property type="protein sequence ID" value="KAJ8624853.1"/>
    <property type="molecule type" value="Genomic_DNA"/>
</dbReference>
<comment type="caution">
    <text evidence="1">The sequence shown here is derived from an EMBL/GenBank/DDBJ whole genome shotgun (WGS) entry which is preliminary data.</text>
</comment>
<gene>
    <name evidence="1" type="ORF">MRB53_033383</name>
</gene>
<protein>
    <submittedName>
        <fullName evidence="1">Uncharacterized protein</fullName>
    </submittedName>
</protein>
<accession>A0ACC2KV30</accession>
<dbReference type="Proteomes" id="UP001234297">
    <property type="component" value="Chromosome 11"/>
</dbReference>